<dbReference type="EMBL" id="SDWU01000007">
    <property type="protein sequence ID" value="RYC02935.1"/>
    <property type="molecule type" value="Genomic_DNA"/>
</dbReference>
<evidence type="ECO:0000256" key="3">
    <source>
        <dbReference type="ARBA" id="ARBA00023295"/>
    </source>
</evidence>
<dbReference type="PANTHER" id="PTHR34135:SF2">
    <property type="entry name" value="LYSOZYME"/>
    <property type="match status" value="1"/>
</dbReference>
<dbReference type="GO" id="GO:0016998">
    <property type="term" value="P:cell wall macromolecule catabolic process"/>
    <property type="evidence" value="ECO:0007669"/>
    <property type="project" value="InterPro"/>
</dbReference>
<evidence type="ECO:0000313" key="6">
    <source>
        <dbReference type="EMBL" id="RYC02935.1"/>
    </source>
</evidence>
<dbReference type="PROSITE" id="PS51904">
    <property type="entry name" value="GLYCOSYL_HYDROL_F25_2"/>
    <property type="match status" value="1"/>
</dbReference>
<feature type="compositionally biased region" description="Low complexity" evidence="4">
    <location>
        <begin position="336"/>
        <end position="345"/>
    </location>
</feature>
<dbReference type="SUPFAM" id="SSF56219">
    <property type="entry name" value="DNase I-like"/>
    <property type="match status" value="1"/>
</dbReference>
<keyword evidence="2" id="KW-0378">Hydrolase</keyword>
<dbReference type="OrthoDB" id="287365at2"/>
<feature type="compositionally biased region" description="Basic and acidic residues" evidence="4">
    <location>
        <begin position="258"/>
        <end position="277"/>
    </location>
</feature>
<reference evidence="6 7" key="1">
    <citation type="submission" date="2019-01" db="EMBL/GenBank/DDBJ databases">
        <title>Novel species of Nocardioides.</title>
        <authorList>
            <person name="Liu Q."/>
            <person name="Xin Y.-H."/>
        </authorList>
    </citation>
    <scope>NUCLEOTIDE SEQUENCE [LARGE SCALE GENOMIC DNA]</scope>
    <source>
        <strain evidence="6 7">CGMCC 4.6875</strain>
    </source>
</reference>
<dbReference type="InterPro" id="IPR018077">
    <property type="entry name" value="Glyco_hydro_fam25_subgr"/>
</dbReference>
<sequence length="861" mass="93265">MAEKIDVLTSDGAAPPGLAAPPMPTARSSGAGTNLKASAVRTFRVLTANVQSFPPTAITLAQAREDIRANAADGDLVLLQEIDQRYRRVVLEEFPSTDWHVFYGPKDNRAPIAVRTDVFDVVDEEALQIHRGVPGLHERRHLTHLHLRHRELGVDLHVTNLHLVAGAFHRPPKADAALRQTEWNDAMRTHDALVARLVATGAPVIAGGDYNRQLRAFRARLEKLGGGRQVSFATDTASIDLLWFIDGVTATWGERARTTFRGREGRPPKQRNSDHAARQATLALTTSLQPATAPAPATVVIAPDGTSTKGDKSKARAKKQRKKKRALESFVTPQQAPSGVPAVSTAVPPSVGRSFAGPVDKPFALTEFGDRNPKVVDWLTRAALEEVERRLDYRLTVVQGSYNKGRVSASASTHDGGGVVDLLAWDWRRKVKVLREVGFAAWYRADRPGSWSAHIHAVLIGHPKLDPSAAAQVVAYRAGRDGLKGSRPDDFPRPSPIPVFSYPPREVEVTVPGSGEDRRKGSVTPLGSAFPPRRTLDGVDISHHQSGRLDLKAARAAGVRWLYVKATEGTSVTDRLHRKRVRQARTAGLPVGAYHFARPEGRDAVAEAKYFLAHIDLRAGDMVPMLDLEDTGDLTLPQLTEWTGAWVRTVEHELRRRKLAGKPVIYTPFNLTKGFGCLLWVARYSDDFRAPVIPRPWVRAAIWQHSNGRLGPVKSVPGLGRVDVNALHPDLPLSALRLRPAGRPAKPGRATPRPGTTVSERPTPAPLEAAPTVEATPSVELVPLQTPDPTGATAAPTVTTTTNGGTADQQGSIVITVTVPLPATPAPLLVTPDLGPLEAQLTLAARGIQGAIEALPERQEP</sequence>
<dbReference type="Gene3D" id="3.20.20.80">
    <property type="entry name" value="Glycosidases"/>
    <property type="match status" value="1"/>
</dbReference>
<dbReference type="SUPFAM" id="SSF51445">
    <property type="entry name" value="(Trans)glycosidases"/>
    <property type="match status" value="1"/>
</dbReference>
<dbReference type="GO" id="GO:0016052">
    <property type="term" value="P:carbohydrate catabolic process"/>
    <property type="evidence" value="ECO:0007669"/>
    <property type="project" value="TreeGrafter"/>
</dbReference>
<dbReference type="AlphaFoldDB" id="A0A4Q2SCD7"/>
<dbReference type="Pfam" id="PF03372">
    <property type="entry name" value="Exo_endo_phos"/>
    <property type="match status" value="1"/>
</dbReference>
<dbReference type="CDD" id="cd00599">
    <property type="entry name" value="GH25_muramidase"/>
    <property type="match status" value="1"/>
</dbReference>
<evidence type="ECO:0000313" key="7">
    <source>
        <dbReference type="Proteomes" id="UP000293291"/>
    </source>
</evidence>
<feature type="compositionally biased region" description="Basic residues" evidence="4">
    <location>
        <begin position="315"/>
        <end position="325"/>
    </location>
</feature>
<dbReference type="InterPro" id="IPR005135">
    <property type="entry name" value="Endo/exonuclease/phosphatase"/>
</dbReference>
<evidence type="ECO:0000256" key="2">
    <source>
        <dbReference type="ARBA" id="ARBA00022801"/>
    </source>
</evidence>
<evidence type="ECO:0000256" key="4">
    <source>
        <dbReference type="SAM" id="MobiDB-lite"/>
    </source>
</evidence>
<feature type="domain" description="Endonuclease/exonuclease/phosphatase" evidence="5">
    <location>
        <begin position="46"/>
        <end position="255"/>
    </location>
</feature>
<feature type="compositionally biased region" description="Low complexity" evidence="4">
    <location>
        <begin position="278"/>
        <end position="298"/>
    </location>
</feature>
<feature type="region of interest" description="Disordered" evidence="4">
    <location>
        <begin position="1"/>
        <end position="31"/>
    </location>
</feature>
<evidence type="ECO:0000259" key="5">
    <source>
        <dbReference type="Pfam" id="PF03372"/>
    </source>
</evidence>
<protein>
    <recommendedName>
        <fullName evidence="5">Endonuclease/exonuclease/phosphatase domain-containing protein</fullName>
    </recommendedName>
</protein>
<dbReference type="InterPro" id="IPR002053">
    <property type="entry name" value="Glyco_hydro_25"/>
</dbReference>
<keyword evidence="7" id="KW-1185">Reference proteome</keyword>
<dbReference type="Proteomes" id="UP000293291">
    <property type="component" value="Unassembled WGS sequence"/>
</dbReference>
<dbReference type="RefSeq" id="WP_129454337.1">
    <property type="nucleotide sequence ID" value="NZ_JACXYX010000010.1"/>
</dbReference>
<dbReference type="PANTHER" id="PTHR34135">
    <property type="entry name" value="LYSOZYME"/>
    <property type="match status" value="1"/>
</dbReference>
<dbReference type="GO" id="GO:0003796">
    <property type="term" value="F:lysozyme activity"/>
    <property type="evidence" value="ECO:0007669"/>
    <property type="project" value="InterPro"/>
</dbReference>
<dbReference type="GO" id="GO:0009253">
    <property type="term" value="P:peptidoglycan catabolic process"/>
    <property type="evidence" value="ECO:0007669"/>
    <property type="project" value="InterPro"/>
</dbReference>
<feature type="region of interest" description="Disordered" evidence="4">
    <location>
        <begin position="258"/>
        <end position="345"/>
    </location>
</feature>
<comment type="similarity">
    <text evidence="1">Belongs to the glycosyl hydrolase 25 family.</text>
</comment>
<keyword evidence="3" id="KW-0326">Glycosidase</keyword>
<proteinExistence type="inferred from homology"/>
<accession>A0A4Q2SCD7</accession>
<dbReference type="Gene3D" id="3.60.10.10">
    <property type="entry name" value="Endonuclease/exonuclease/phosphatase"/>
    <property type="match status" value="1"/>
</dbReference>
<name>A0A4Q2SCD7_9ACTN</name>
<gene>
    <name evidence="6" type="ORF">EUA07_07215</name>
</gene>
<dbReference type="Pfam" id="PF01183">
    <property type="entry name" value="Glyco_hydro_25"/>
    <property type="match status" value="1"/>
</dbReference>
<organism evidence="6 7">
    <name type="scientific">Nocardioides ganghwensis</name>
    <dbReference type="NCBI Taxonomy" id="252230"/>
    <lineage>
        <taxon>Bacteria</taxon>
        <taxon>Bacillati</taxon>
        <taxon>Actinomycetota</taxon>
        <taxon>Actinomycetes</taxon>
        <taxon>Propionibacteriales</taxon>
        <taxon>Nocardioidaceae</taxon>
        <taxon>Nocardioides</taxon>
    </lineage>
</organism>
<dbReference type="InterPro" id="IPR017853">
    <property type="entry name" value="GH"/>
</dbReference>
<evidence type="ECO:0000256" key="1">
    <source>
        <dbReference type="ARBA" id="ARBA00010646"/>
    </source>
</evidence>
<comment type="caution">
    <text evidence="6">The sequence shown here is derived from an EMBL/GenBank/DDBJ whole genome shotgun (WGS) entry which is preliminary data.</text>
</comment>
<feature type="region of interest" description="Disordered" evidence="4">
    <location>
        <begin position="739"/>
        <end position="808"/>
    </location>
</feature>
<dbReference type="SMART" id="SM00641">
    <property type="entry name" value="Glyco_25"/>
    <property type="match status" value="1"/>
</dbReference>
<feature type="compositionally biased region" description="Low complexity" evidence="4">
    <location>
        <begin position="787"/>
        <end position="808"/>
    </location>
</feature>
<dbReference type="InterPro" id="IPR036691">
    <property type="entry name" value="Endo/exonu/phosph_ase_sf"/>
</dbReference>
<feature type="region of interest" description="Disordered" evidence="4">
    <location>
        <begin position="508"/>
        <end position="529"/>
    </location>
</feature>